<dbReference type="Proteomes" id="UP000054937">
    <property type="component" value="Unassembled WGS sequence"/>
</dbReference>
<sequence length="121" mass="13529">MFKKLLLTLLLVFSVVKGDFKTYGEYTLCMADTSIGSFLWKIQVECDEPCLGAFMAFMFKFDLNKSSVCKKAHSLANQDIISVWDVMPGAEIYECEQVIGLPDNDQARALIEAENACIGIE</sequence>
<name>A0A0V0QT00_PSEPJ</name>
<feature type="chain" id="PRO_5006867578" evidence="1">
    <location>
        <begin position="19"/>
        <end position="121"/>
    </location>
</feature>
<dbReference type="EMBL" id="LDAU01000109">
    <property type="protein sequence ID" value="KRX05406.1"/>
    <property type="molecule type" value="Genomic_DNA"/>
</dbReference>
<comment type="caution">
    <text evidence="2">The sequence shown here is derived from an EMBL/GenBank/DDBJ whole genome shotgun (WGS) entry which is preliminary data.</text>
</comment>
<protein>
    <submittedName>
        <fullName evidence="2">Uncharacterized protein</fullName>
    </submittedName>
</protein>
<evidence type="ECO:0000313" key="2">
    <source>
        <dbReference type="EMBL" id="KRX05406.1"/>
    </source>
</evidence>
<proteinExistence type="predicted"/>
<gene>
    <name evidence="2" type="ORF">PPERSA_00707</name>
</gene>
<dbReference type="AlphaFoldDB" id="A0A0V0QT00"/>
<organism evidence="2 3">
    <name type="scientific">Pseudocohnilembus persalinus</name>
    <name type="common">Ciliate</name>
    <dbReference type="NCBI Taxonomy" id="266149"/>
    <lineage>
        <taxon>Eukaryota</taxon>
        <taxon>Sar</taxon>
        <taxon>Alveolata</taxon>
        <taxon>Ciliophora</taxon>
        <taxon>Intramacronucleata</taxon>
        <taxon>Oligohymenophorea</taxon>
        <taxon>Scuticociliatia</taxon>
        <taxon>Philasterida</taxon>
        <taxon>Pseudocohnilembidae</taxon>
        <taxon>Pseudocohnilembus</taxon>
    </lineage>
</organism>
<feature type="signal peptide" evidence="1">
    <location>
        <begin position="1"/>
        <end position="18"/>
    </location>
</feature>
<evidence type="ECO:0000256" key="1">
    <source>
        <dbReference type="SAM" id="SignalP"/>
    </source>
</evidence>
<reference evidence="2 3" key="1">
    <citation type="journal article" date="2015" name="Sci. Rep.">
        <title>Genome of the facultative scuticociliatosis pathogen Pseudocohnilembus persalinus provides insight into its virulence through horizontal gene transfer.</title>
        <authorList>
            <person name="Xiong J."/>
            <person name="Wang G."/>
            <person name="Cheng J."/>
            <person name="Tian M."/>
            <person name="Pan X."/>
            <person name="Warren A."/>
            <person name="Jiang C."/>
            <person name="Yuan D."/>
            <person name="Miao W."/>
        </authorList>
    </citation>
    <scope>NUCLEOTIDE SEQUENCE [LARGE SCALE GENOMIC DNA]</scope>
    <source>
        <strain evidence="2">36N120E</strain>
    </source>
</reference>
<keyword evidence="3" id="KW-1185">Reference proteome</keyword>
<evidence type="ECO:0000313" key="3">
    <source>
        <dbReference type="Proteomes" id="UP000054937"/>
    </source>
</evidence>
<keyword evidence="1" id="KW-0732">Signal</keyword>
<dbReference type="InParanoid" id="A0A0V0QT00"/>
<accession>A0A0V0QT00</accession>